<dbReference type="RefSeq" id="WP_100370653.1">
    <property type="nucleotide sequence ID" value="NZ_PENG01000001.1"/>
</dbReference>
<dbReference type="Gene3D" id="3.80.10.10">
    <property type="entry name" value="Ribonuclease Inhibitor"/>
    <property type="match status" value="1"/>
</dbReference>
<dbReference type="Gene3D" id="2.60.120.200">
    <property type="match status" value="1"/>
</dbReference>
<dbReference type="SUPFAM" id="SSF49899">
    <property type="entry name" value="Concanavalin A-like lectins/glucanases"/>
    <property type="match status" value="1"/>
</dbReference>
<sequence length="2294" mass="251163">MALTEQEKQELKKDILSQIKSESQGVNELQEVQSLDGVKTLPAMRGEELVTAPVSLLAKPATDAAAQALAAKNAAETAAANAEAAGSNAGKKAQEAQTAAQAAGKAVEELTEVKDSAQRVIDQYESVAVKARDGATARFDGILEDASVDQVSVSEVSGVYYISAKKIFAGKRAGKYVSNWSGSDLYLNENRTEIRKDKLYLLGSVLYAWNEADGTLAEASGTGGGNTINVSEKYPLAEGYYTLATAIKTVEDKLRAKGRCVTFEVSQGKYQTKQFAGTNLATWESESSWDDFGGGGTVKSVTLNGQKATPDSQGNISLTVNETEVDETLDAGSTNPVQNRAITGKIGEIEAGTLFDSDVTEEDGKQTVTLKNKSGVAITQFTLAAGGGGGGETSSAKIVLGAGVDHNVIKEGGDCVLTYSYDHQYVGGEDAGQTTGQKATIEIRVLRGSILVYGQTIENVSRGTYTLNVSKYLQVGTTDIYVKATATDPDTGKPQAKQAYVNVKAVSLTLGSDYALSDGTAGGGYDTGDSAVIPYTVQGTGTKTVFLYVDGKQHENRAVTRSGTTNGSFSIPMRPLAVGRHTVQLVAEMEAVGGLTLRSESIYMDIFKAGSSRPLIGTKHVFRDGRILTDNHLTPLLKTGQYEQLSFEYAVYDAGGTPAGMTVFMNGTPTQNVSVPRTVQTYTNRFTAQGTQKMRLVCGATEYPLDIEVEKSGIDIGEATLGLKLKLSAAGRSNGEADPAHWEYGSVKTAFDGVDWNTSGWTGDALKLLNGAKAEIAFMPFTSDAATAGCTVEVEMKVSNITDKDAGVVSCMSGTKGFRITADKAMMYTGSTKEVADEDGGKTTQQVGVGRQYGSDMWVKIAFVIGKRSEGRLMELYVNGTRSAADIYGESDNFMQDSPEGITIDSSGADVEVRTVRVYDRALSDDEEMDNHIIDRRTLDEMAALFEENDVLGDDGRSIDFEKLRKKGKGIMLVVRKGGLDPVNAENNKKADFLSDVHLWLPDGRYVYLKNVYVRIQGTSSTKYPTKNYRIYCAKGETPEMYVDGVKQEELKVALRPGQKKVKVLCAKADYSDSSMVQNTGGAKLWNDMMKALGFLTPAQQTDSSVRTAIDGFPIDVFSAESMEDTPAYYGQYNLNHDKSDWQEIIGMKGVEGLDPNKAVAFEFLNNTQPLCLFQGKADLDAQAVAEFDNALEFNYPKDITWATATEAQKGAFKRLWGWIRDCVPSGATPDDISTFVSQKFKSELGQYINKDFLLCWWLFTDFFANVDQRAKNMIWATWDLLVWYILYYDGDTQQGDRNDSMLAYLYDVMRETWDAEKSKYAFEGHDSWLWCLVLANLKDDIVRMAGKMRTYLTEERAGEMFDREQQGNWCGRAYNKSGELKYIKPQTEGVIVKGQLVKYPYIYALKGDKQAFRHWFIKNRFSLLDAKYETGNFLSDNIDMYMSRKADAPANTITVTAGDLYYFGYGTNNAPHLQASRRAEKGGKVTLTFTNAFTVNDPIRIYGASRIAELDMRGAADNLTGDVNLNKCKALRKLNLQTAGSGSTGWCMVIDQCRQLTDINLYGQTNARTGTLSSQELDFTPQTRLKTLDARGVDVQAVLIAPGAPAQTLKLGGNIQTLRLEYLPELKGSGLTLQNWRTVKTLRFAGCPNLDWQTIISRCVNVERVRIEGIDMEDDGTLLGKYKALKGVDAEGNAVDYCALVGTVHLTAYMEDSEYDAMREKFPELNIRQPDYTMIEFDDTVADDANVTNLDNGTGYRNGTTYVPSGHVTAILKQRHRVLAKVTKKATTRNVNMAGQEVMVNNLDGEMTYYPLDDANSYKYADGTEAKLDGTEGDWMMYEPFFWSKGINDYLKGKHYSCYSSNDAAHKPDSPKATVLTQEDIKRTQGGMLPGKKIMSGKETLQNSYTNDTAYSVCKVSVEGFKRVRFPSVPGTNLIGSVFVDGAGKVISSVVVPTIGNKFEAGMYLIADIPEKAVNLHFTILNTAEFDCVVLSNSTRIEDMEPEWVANDEHLCAVVGSTVIGSKLRAAVTGGSTTGGMTWTDFHYYSAQRGMQQIDALMHSRIANLFYARYGRRDAQEQCGAGQHTYTRTTGITAGYGMRDTIGYTEASSVNNGVTNSLIDNRVHQFAWYRSLDEYGGAAVMQVNSICCMGYEDIYGHKWDMMDGVDLPNDSSNYCKWRIWMPDGTVRMVKSSTNNDWWTTAVAHGRYMDVIPVGNVNGSSSTYYTDEYYISGAQFRVVFRGGNGAYPRYGISCSNAYSDASSSSAGVGSRLAFRGRIVRAQSVAAYKAASEVA</sequence>
<dbReference type="GO" id="GO:0005975">
    <property type="term" value="P:carbohydrate metabolic process"/>
    <property type="evidence" value="ECO:0007669"/>
    <property type="project" value="UniProtKB-ARBA"/>
</dbReference>
<comment type="caution">
    <text evidence="2">The sequence shown here is derived from an EMBL/GenBank/DDBJ whole genome shotgun (WGS) entry which is preliminary data.</text>
</comment>
<evidence type="ECO:0000313" key="3">
    <source>
        <dbReference type="Proteomes" id="UP000229884"/>
    </source>
</evidence>
<dbReference type="InterPro" id="IPR032675">
    <property type="entry name" value="LRR_dom_sf"/>
</dbReference>
<dbReference type="Proteomes" id="UP000229884">
    <property type="component" value="Unassembled WGS sequence"/>
</dbReference>
<proteinExistence type="predicted"/>
<organism evidence="2 3">
    <name type="scientific">Prevotella intermedia</name>
    <dbReference type="NCBI Taxonomy" id="28131"/>
    <lineage>
        <taxon>Bacteria</taxon>
        <taxon>Pseudomonadati</taxon>
        <taxon>Bacteroidota</taxon>
        <taxon>Bacteroidia</taxon>
        <taxon>Bacteroidales</taxon>
        <taxon>Prevotellaceae</taxon>
        <taxon>Prevotella</taxon>
    </lineage>
</organism>
<protein>
    <submittedName>
        <fullName evidence="2">Uncharacterized protein</fullName>
    </submittedName>
</protein>
<gene>
    <name evidence="2" type="ORF">CTM58_06230</name>
</gene>
<reference evidence="2 3" key="1">
    <citation type="submission" date="2017-11" db="EMBL/GenBank/DDBJ databases">
        <title>Genome sequencing of Prevotella intermedia KCOM 2832.</title>
        <authorList>
            <person name="Kook J.-K."/>
            <person name="Park S.-N."/>
            <person name="Lim Y.K."/>
        </authorList>
    </citation>
    <scope>NUCLEOTIDE SEQUENCE [LARGE SCALE GENOMIC DNA]</scope>
    <source>
        <strain evidence="2 3">KCOM 2832</strain>
    </source>
</reference>
<accession>A0A2M8TUU8</accession>
<dbReference type="EMBL" id="PENG01000001">
    <property type="protein sequence ID" value="PJI27726.1"/>
    <property type="molecule type" value="Genomic_DNA"/>
</dbReference>
<feature type="coiled-coil region" evidence="1">
    <location>
        <begin position="65"/>
        <end position="127"/>
    </location>
</feature>
<dbReference type="SUPFAM" id="SSF52047">
    <property type="entry name" value="RNI-like"/>
    <property type="match status" value="1"/>
</dbReference>
<dbReference type="InterPro" id="IPR013320">
    <property type="entry name" value="ConA-like_dom_sf"/>
</dbReference>
<evidence type="ECO:0000313" key="2">
    <source>
        <dbReference type="EMBL" id="PJI27726.1"/>
    </source>
</evidence>
<name>A0A2M8TUU8_PREIN</name>
<keyword evidence="1" id="KW-0175">Coiled coil</keyword>
<dbReference type="GO" id="GO:0004553">
    <property type="term" value="F:hydrolase activity, hydrolyzing O-glycosyl compounds"/>
    <property type="evidence" value="ECO:0007669"/>
    <property type="project" value="UniProtKB-ARBA"/>
</dbReference>
<evidence type="ECO:0000256" key="1">
    <source>
        <dbReference type="SAM" id="Coils"/>
    </source>
</evidence>